<protein>
    <recommendedName>
        <fullName evidence="3">PKD domain-containing protein</fullName>
    </recommendedName>
</protein>
<keyword evidence="2" id="KW-1185">Reference proteome</keyword>
<sequence length="323" mass="35315">MVGGNRRHPCSPGLYTKQLMNMINSRYLAFLIAAAMAVGSCKKSEDSAVISKYVSRVLEYRPAPGQFINEKNTGTPEAAETLVGGTSSLLSLGAFGGYVVVAFDHTIQNGEGADIGIYGNPNTGVGTEWSEPGIVSVMQDKNGNGLADDGEWYELAGSEHLNPATVKNYRITYYNPRNSTDDVLWEDNQGKRGKVLRNIFHSQEYYPLWFKEQDSISFSGTLLPPAPRSEGLNTNPSFAWGYADSGSEEFIQLRYEYGRGYNTFDISWAVDKSGNKVDLQHIDFVRVMTAQNSAGSTGDDTTEGRQVGEVSTDVSGIIDLQIP</sequence>
<name>A0A2T0UBZ1_9SPHI</name>
<proteinExistence type="predicted"/>
<accession>A0A2T0UBZ1</accession>
<evidence type="ECO:0000313" key="2">
    <source>
        <dbReference type="Proteomes" id="UP000238034"/>
    </source>
</evidence>
<gene>
    <name evidence="1" type="ORF">B0I27_101425</name>
</gene>
<dbReference type="AlphaFoldDB" id="A0A2T0UBZ1"/>
<dbReference type="Proteomes" id="UP000238034">
    <property type="component" value="Unassembled WGS sequence"/>
</dbReference>
<comment type="caution">
    <text evidence="1">The sequence shown here is derived from an EMBL/GenBank/DDBJ whole genome shotgun (WGS) entry which is preliminary data.</text>
</comment>
<evidence type="ECO:0000313" key="1">
    <source>
        <dbReference type="EMBL" id="PRY55455.1"/>
    </source>
</evidence>
<organism evidence="1 2">
    <name type="scientific">Arcticibacter pallidicorallinus</name>
    <dbReference type="NCBI Taxonomy" id="1259464"/>
    <lineage>
        <taxon>Bacteria</taxon>
        <taxon>Pseudomonadati</taxon>
        <taxon>Bacteroidota</taxon>
        <taxon>Sphingobacteriia</taxon>
        <taxon>Sphingobacteriales</taxon>
        <taxon>Sphingobacteriaceae</taxon>
        <taxon>Arcticibacter</taxon>
    </lineage>
</organism>
<dbReference type="EMBL" id="PVTH01000001">
    <property type="protein sequence ID" value="PRY55455.1"/>
    <property type="molecule type" value="Genomic_DNA"/>
</dbReference>
<reference evidence="1 2" key="1">
    <citation type="submission" date="2018-03" db="EMBL/GenBank/DDBJ databases">
        <title>Genomic Encyclopedia of Type Strains, Phase III (KMG-III): the genomes of soil and plant-associated and newly described type strains.</title>
        <authorList>
            <person name="Whitman W."/>
        </authorList>
    </citation>
    <scope>NUCLEOTIDE SEQUENCE [LARGE SCALE GENOMIC DNA]</scope>
    <source>
        <strain evidence="1 2">CGMCC 1.9313</strain>
    </source>
</reference>
<evidence type="ECO:0008006" key="3">
    <source>
        <dbReference type="Google" id="ProtNLM"/>
    </source>
</evidence>